<dbReference type="PANTHER" id="PTHR47064:SF2">
    <property type="entry name" value="SMP-30_GLUCONOLACTONASE_LRE-LIKE REGION DOMAIN-CONTAINING PROTEIN-RELATED"/>
    <property type="match status" value="1"/>
</dbReference>
<name>A0A0D2BBV2_9EURO</name>
<dbReference type="RefSeq" id="XP_016255228.1">
    <property type="nucleotide sequence ID" value="XM_016388300.1"/>
</dbReference>
<dbReference type="GeneID" id="27340933"/>
<evidence type="ECO:0000313" key="4">
    <source>
        <dbReference type="Proteomes" id="UP000054466"/>
    </source>
</evidence>
<gene>
    <name evidence="3" type="ORF">PV07_01739</name>
</gene>
<dbReference type="STRING" id="569365.A0A0D2BBV2"/>
<proteinExistence type="predicted"/>
<feature type="domain" description="SMP-30/Gluconolactonase/LRE-like region" evidence="2">
    <location>
        <begin position="312"/>
        <end position="397"/>
    </location>
</feature>
<protein>
    <recommendedName>
        <fullName evidence="2">SMP-30/Gluconolactonase/LRE-like region domain-containing protein</fullName>
    </recommendedName>
</protein>
<feature type="chain" id="PRO_5002254363" description="SMP-30/Gluconolactonase/LRE-like region domain-containing protein" evidence="1">
    <location>
        <begin position="19"/>
        <end position="416"/>
    </location>
</feature>
<dbReference type="Proteomes" id="UP000054466">
    <property type="component" value="Unassembled WGS sequence"/>
</dbReference>
<feature type="domain" description="SMP-30/Gluconolactonase/LRE-like region" evidence="2">
    <location>
        <begin position="198"/>
        <end position="293"/>
    </location>
</feature>
<keyword evidence="4" id="KW-1185">Reference proteome</keyword>
<dbReference type="VEuPathDB" id="FungiDB:PV07_01739"/>
<reference evidence="3 4" key="1">
    <citation type="submission" date="2015-01" db="EMBL/GenBank/DDBJ databases">
        <title>The Genome Sequence of Cladophialophora immunda CBS83496.</title>
        <authorList>
            <consortium name="The Broad Institute Genomics Platform"/>
            <person name="Cuomo C."/>
            <person name="de Hoog S."/>
            <person name="Gorbushina A."/>
            <person name="Stielow B."/>
            <person name="Teixiera M."/>
            <person name="Abouelleil A."/>
            <person name="Chapman S.B."/>
            <person name="Priest M."/>
            <person name="Young S.K."/>
            <person name="Wortman J."/>
            <person name="Nusbaum C."/>
            <person name="Birren B."/>
        </authorList>
    </citation>
    <scope>NUCLEOTIDE SEQUENCE [LARGE SCALE GENOMIC DNA]</scope>
    <source>
        <strain evidence="3 4">CBS 83496</strain>
    </source>
</reference>
<dbReference type="OrthoDB" id="423498at2759"/>
<dbReference type="HOGENOM" id="CLU_036110_1_1_1"/>
<dbReference type="InterPro" id="IPR052988">
    <property type="entry name" value="Oryzine_lactonohydrolase"/>
</dbReference>
<dbReference type="Gene3D" id="2.120.10.30">
    <property type="entry name" value="TolB, C-terminal domain"/>
    <property type="match status" value="1"/>
</dbReference>
<evidence type="ECO:0000313" key="3">
    <source>
        <dbReference type="EMBL" id="KIW35012.1"/>
    </source>
</evidence>
<dbReference type="EMBL" id="KN847040">
    <property type="protein sequence ID" value="KIW35012.1"/>
    <property type="molecule type" value="Genomic_DNA"/>
</dbReference>
<evidence type="ECO:0000259" key="2">
    <source>
        <dbReference type="Pfam" id="PF08450"/>
    </source>
</evidence>
<keyword evidence="1" id="KW-0732">Signal</keyword>
<accession>A0A0D2BBV2</accession>
<dbReference type="InterPro" id="IPR013658">
    <property type="entry name" value="SGL"/>
</dbReference>
<sequence length="416" mass="45204">MNAITSLLSLFLAAVAVGQIQPSGVTRPIAQDCGFNGTVVCVNKYGAVLPYHFNRSISNNNADYDYRNTSVRNASTFDLLGGADFVVFDQQRGMQYLGSNPSYEFMFAVSKAVHEAPVYAPEQNLLFISQLAPPPGYLPQLVVNLNDDPPTLSEYLPNPPVYAPNGGTFRDGVIVFGASGGNDSIGGGEQRVSLRTVDPATNRSTVLLNNYFGFYFNTIDDVAVHPISKDIFFTDPQYSWFNALTDTAPQLPCASYRFNPSTGATFLVEDTLEQPNGIAFSPDGTTLYISDTGAVTGTIDPRLGSQGTTFNTTGKRTIYAWDVSNNGTRISNKRAFYLAQDWVPDGLKVSQEGLVLTGSGHGVDVLDDAGQLLIRIQTNYTVQNFAWTGENLTTLWLMGNNGISKVEWNITGQKLT</sequence>
<organism evidence="3 4">
    <name type="scientific">Cladophialophora immunda</name>
    <dbReference type="NCBI Taxonomy" id="569365"/>
    <lineage>
        <taxon>Eukaryota</taxon>
        <taxon>Fungi</taxon>
        <taxon>Dikarya</taxon>
        <taxon>Ascomycota</taxon>
        <taxon>Pezizomycotina</taxon>
        <taxon>Eurotiomycetes</taxon>
        <taxon>Chaetothyriomycetidae</taxon>
        <taxon>Chaetothyriales</taxon>
        <taxon>Herpotrichiellaceae</taxon>
        <taxon>Cladophialophora</taxon>
    </lineage>
</organism>
<dbReference type="AlphaFoldDB" id="A0A0D2BBV2"/>
<evidence type="ECO:0000256" key="1">
    <source>
        <dbReference type="SAM" id="SignalP"/>
    </source>
</evidence>
<dbReference type="PANTHER" id="PTHR47064">
    <property type="entry name" value="PUTATIVE (AFU_ORTHOLOGUE AFUA_1G08990)-RELATED"/>
    <property type="match status" value="1"/>
</dbReference>
<feature type="signal peptide" evidence="1">
    <location>
        <begin position="1"/>
        <end position="18"/>
    </location>
</feature>
<dbReference type="Pfam" id="PF08450">
    <property type="entry name" value="SGL"/>
    <property type="match status" value="2"/>
</dbReference>
<dbReference type="InterPro" id="IPR011042">
    <property type="entry name" value="6-blade_b-propeller_TolB-like"/>
</dbReference>
<dbReference type="SUPFAM" id="SSF63829">
    <property type="entry name" value="Calcium-dependent phosphotriesterase"/>
    <property type="match status" value="1"/>
</dbReference>